<evidence type="ECO:0000313" key="1">
    <source>
        <dbReference type="EMBL" id="CAK5080052.1"/>
    </source>
</evidence>
<comment type="caution">
    <text evidence="1">The sequence shown here is derived from an EMBL/GenBank/DDBJ whole genome shotgun (WGS) entry which is preliminary data.</text>
</comment>
<dbReference type="Proteomes" id="UP001497535">
    <property type="component" value="Unassembled WGS sequence"/>
</dbReference>
<gene>
    <name evidence="1" type="ORF">MENTE1834_LOCUS27202</name>
</gene>
<proteinExistence type="predicted"/>
<evidence type="ECO:0000313" key="2">
    <source>
        <dbReference type="Proteomes" id="UP001497535"/>
    </source>
</evidence>
<reference evidence="1" key="1">
    <citation type="submission" date="2023-11" db="EMBL/GenBank/DDBJ databases">
        <authorList>
            <person name="Poullet M."/>
        </authorList>
    </citation>
    <scope>NUCLEOTIDE SEQUENCE</scope>
    <source>
        <strain evidence="1">E1834</strain>
    </source>
</reference>
<dbReference type="EMBL" id="CAVMJV010000040">
    <property type="protein sequence ID" value="CAK5080052.1"/>
    <property type="molecule type" value="Genomic_DNA"/>
</dbReference>
<sequence>MTKRFRDEQCSDRFRAGLLPEIKEKVIFMDQPPTLSMAVAQARRVEELNNTMKDDIWRRTKEKEVKATLAEVSEIRANGNREGTTYDKNRQNRQFGNRQNFNNRGWGNRGNSSGEWRRGQSNRAPAWNQTYRGTDNFRNFRNARGNRWPTGQNRNPSTVPITNTRETNFRGRGNFSRGGYRVSETSFPYIYVHFNDNMHFNANDERSIPNM</sequence>
<keyword evidence="2" id="KW-1185">Reference proteome</keyword>
<accession>A0ACB0ZLT4</accession>
<organism evidence="1 2">
    <name type="scientific">Meloidogyne enterolobii</name>
    <name type="common">Root-knot nematode worm</name>
    <name type="synonym">Meloidogyne mayaguensis</name>
    <dbReference type="NCBI Taxonomy" id="390850"/>
    <lineage>
        <taxon>Eukaryota</taxon>
        <taxon>Metazoa</taxon>
        <taxon>Ecdysozoa</taxon>
        <taxon>Nematoda</taxon>
        <taxon>Chromadorea</taxon>
        <taxon>Rhabditida</taxon>
        <taxon>Tylenchina</taxon>
        <taxon>Tylenchomorpha</taxon>
        <taxon>Tylenchoidea</taxon>
        <taxon>Meloidogynidae</taxon>
        <taxon>Meloidogyninae</taxon>
        <taxon>Meloidogyne</taxon>
    </lineage>
</organism>
<name>A0ACB0ZLT4_MELEN</name>
<protein>
    <submittedName>
        <fullName evidence="1">Uncharacterized protein</fullName>
    </submittedName>
</protein>